<dbReference type="EMBL" id="JADCUA010000022">
    <property type="protein sequence ID" value="KAH9832286.1"/>
    <property type="molecule type" value="Genomic_DNA"/>
</dbReference>
<dbReference type="GeneID" id="71998154"/>
<reference evidence="2 3" key="1">
    <citation type="journal article" date="2021" name="Environ. Microbiol.">
        <title>Gene family expansions and transcriptome signatures uncover fungal adaptations to wood decay.</title>
        <authorList>
            <person name="Hage H."/>
            <person name="Miyauchi S."/>
            <person name="Viragh M."/>
            <person name="Drula E."/>
            <person name="Min B."/>
            <person name="Chaduli D."/>
            <person name="Navarro D."/>
            <person name="Favel A."/>
            <person name="Norest M."/>
            <person name="Lesage-Meessen L."/>
            <person name="Balint B."/>
            <person name="Merenyi Z."/>
            <person name="de Eugenio L."/>
            <person name="Morin E."/>
            <person name="Martinez A.T."/>
            <person name="Baldrian P."/>
            <person name="Stursova M."/>
            <person name="Martinez M.J."/>
            <person name="Novotny C."/>
            <person name="Magnuson J.K."/>
            <person name="Spatafora J.W."/>
            <person name="Maurice S."/>
            <person name="Pangilinan J."/>
            <person name="Andreopoulos W."/>
            <person name="LaButti K."/>
            <person name="Hundley H."/>
            <person name="Na H."/>
            <person name="Kuo A."/>
            <person name="Barry K."/>
            <person name="Lipzen A."/>
            <person name="Henrissat B."/>
            <person name="Riley R."/>
            <person name="Ahrendt S."/>
            <person name="Nagy L.G."/>
            <person name="Grigoriev I.V."/>
            <person name="Martin F."/>
            <person name="Rosso M.N."/>
        </authorList>
    </citation>
    <scope>NUCLEOTIDE SEQUENCE [LARGE SCALE GENOMIC DNA]</scope>
    <source>
        <strain evidence="2 3">CIRM-BRFM 1785</strain>
    </source>
</reference>
<accession>A0ABQ8K5N8</accession>
<sequence>MDDLRRGVKKKGKKGMTTQPMATPVPIPRTATREEVVSSSLQSAVTGGDFTNKVFYAYTRRTASGVVDRPHLIFANEAILRSVSDYFVTLFQWDIQDGHMSTDDYDYMSDSDLDDDNDEVDADGRGTPHEYLDSQRVPESSQTATDGPSRLARGPREEAENSKTSTGIATPVLTEDSSTPPHTLPESTPSSLVTAVGPVRKPIPLETVAFKTFQSFVIWCLIGKIAFLPLRSQPPSVHMQYSMKSAGPYGPPPCSPKSMYRLAHTFGIAELKKLALDDIMTKITPDNILSELGSSLTIRYTELQEAEVNMLIQKGLTPAVLSTMPRWLAEISSSLGPPGLDIVALLIQKMAQNTSAFRNSSNGGWY</sequence>
<organism evidence="2 3">
    <name type="scientific">Rhodofomes roseus</name>
    <dbReference type="NCBI Taxonomy" id="34475"/>
    <lineage>
        <taxon>Eukaryota</taxon>
        <taxon>Fungi</taxon>
        <taxon>Dikarya</taxon>
        <taxon>Basidiomycota</taxon>
        <taxon>Agaricomycotina</taxon>
        <taxon>Agaricomycetes</taxon>
        <taxon>Polyporales</taxon>
        <taxon>Rhodofomes</taxon>
    </lineage>
</organism>
<feature type="compositionally biased region" description="Acidic residues" evidence="1">
    <location>
        <begin position="106"/>
        <end position="121"/>
    </location>
</feature>
<proteinExistence type="predicted"/>
<feature type="compositionally biased region" description="Polar residues" evidence="1">
    <location>
        <begin position="175"/>
        <end position="193"/>
    </location>
</feature>
<gene>
    <name evidence="2" type="ORF">C8Q71DRAFT_269925</name>
</gene>
<protein>
    <recommendedName>
        <fullName evidence="4">BTB domain-containing protein</fullName>
    </recommendedName>
</protein>
<feature type="region of interest" description="Disordered" evidence="1">
    <location>
        <begin position="106"/>
        <end position="193"/>
    </location>
</feature>
<name>A0ABQ8K5N8_9APHY</name>
<feature type="compositionally biased region" description="Polar residues" evidence="1">
    <location>
        <begin position="137"/>
        <end position="146"/>
    </location>
</feature>
<keyword evidence="3" id="KW-1185">Reference proteome</keyword>
<dbReference type="Gene3D" id="3.30.710.10">
    <property type="entry name" value="Potassium Channel Kv1.1, Chain A"/>
    <property type="match status" value="1"/>
</dbReference>
<feature type="region of interest" description="Disordered" evidence="1">
    <location>
        <begin position="1"/>
        <end position="25"/>
    </location>
</feature>
<evidence type="ECO:0000256" key="1">
    <source>
        <dbReference type="SAM" id="MobiDB-lite"/>
    </source>
</evidence>
<dbReference type="InterPro" id="IPR011333">
    <property type="entry name" value="SKP1/BTB/POZ_sf"/>
</dbReference>
<evidence type="ECO:0000313" key="2">
    <source>
        <dbReference type="EMBL" id="KAH9832286.1"/>
    </source>
</evidence>
<evidence type="ECO:0000313" key="3">
    <source>
        <dbReference type="Proteomes" id="UP000814176"/>
    </source>
</evidence>
<comment type="caution">
    <text evidence="2">The sequence shown here is derived from an EMBL/GenBank/DDBJ whole genome shotgun (WGS) entry which is preliminary data.</text>
</comment>
<evidence type="ECO:0008006" key="4">
    <source>
        <dbReference type="Google" id="ProtNLM"/>
    </source>
</evidence>
<dbReference type="Proteomes" id="UP000814176">
    <property type="component" value="Unassembled WGS sequence"/>
</dbReference>
<dbReference type="RefSeq" id="XP_047775305.1">
    <property type="nucleotide sequence ID" value="XM_047917422.1"/>
</dbReference>
<feature type="compositionally biased region" description="Basic and acidic residues" evidence="1">
    <location>
        <begin position="122"/>
        <end position="133"/>
    </location>
</feature>